<sequence>MEIFIFALQSLFCRIFMFIVVVPGRHGWGVGVACGSDARSVYVGQFGTVGPWTFDTRLKELQVRHVKMVIFEPT</sequence>
<evidence type="ECO:0000313" key="3">
    <source>
        <dbReference type="Proteomes" id="UP001608902"/>
    </source>
</evidence>
<dbReference type="Proteomes" id="UP001608902">
    <property type="component" value="Unassembled WGS sequence"/>
</dbReference>
<organism evidence="2 3">
    <name type="scientific">Gnathostoma spinigerum</name>
    <dbReference type="NCBI Taxonomy" id="75299"/>
    <lineage>
        <taxon>Eukaryota</taxon>
        <taxon>Metazoa</taxon>
        <taxon>Ecdysozoa</taxon>
        <taxon>Nematoda</taxon>
        <taxon>Chromadorea</taxon>
        <taxon>Rhabditida</taxon>
        <taxon>Spirurina</taxon>
        <taxon>Gnathostomatomorpha</taxon>
        <taxon>Gnathostomatoidea</taxon>
        <taxon>Gnathostomatidae</taxon>
        <taxon>Gnathostoma</taxon>
    </lineage>
</organism>
<name>A0ABD6EBC4_9BILA</name>
<comment type="caution">
    <text evidence="2">The sequence shown here is derived from an EMBL/GenBank/DDBJ whole genome shotgun (WGS) entry which is preliminary data.</text>
</comment>
<reference evidence="2 3" key="1">
    <citation type="submission" date="2024-08" db="EMBL/GenBank/DDBJ databases">
        <title>Gnathostoma spinigerum genome.</title>
        <authorList>
            <person name="Gonzalez-Bertolin B."/>
            <person name="Monzon S."/>
            <person name="Zaballos A."/>
            <person name="Jimenez P."/>
            <person name="Dekumyoy P."/>
            <person name="Varona S."/>
            <person name="Cuesta I."/>
            <person name="Sumanam S."/>
            <person name="Adisakwattana P."/>
            <person name="Gasser R.B."/>
            <person name="Hernandez-Gonzalez A."/>
            <person name="Young N.D."/>
            <person name="Perteguer M.J."/>
        </authorList>
    </citation>
    <scope>NUCLEOTIDE SEQUENCE [LARGE SCALE GENOMIC DNA]</scope>
    <source>
        <strain evidence="2">AL3</strain>
        <tissue evidence="2">Liver</tissue>
    </source>
</reference>
<dbReference type="AlphaFoldDB" id="A0ABD6EBC4"/>
<keyword evidence="1" id="KW-0732">Signal</keyword>
<proteinExistence type="predicted"/>
<evidence type="ECO:0000256" key="1">
    <source>
        <dbReference type="SAM" id="SignalP"/>
    </source>
</evidence>
<dbReference type="EMBL" id="JBGFUD010002235">
    <property type="protein sequence ID" value="MFH4977354.1"/>
    <property type="molecule type" value="Genomic_DNA"/>
</dbReference>
<keyword evidence="3" id="KW-1185">Reference proteome</keyword>
<gene>
    <name evidence="2" type="ORF">AB6A40_004063</name>
</gene>
<evidence type="ECO:0000313" key="2">
    <source>
        <dbReference type="EMBL" id="MFH4977354.1"/>
    </source>
</evidence>
<accession>A0ABD6EBC4</accession>
<feature type="chain" id="PRO_5044814072" evidence="1">
    <location>
        <begin position="28"/>
        <end position="74"/>
    </location>
</feature>
<protein>
    <submittedName>
        <fullName evidence="2">Uncharacterized protein</fullName>
    </submittedName>
</protein>
<feature type="signal peptide" evidence="1">
    <location>
        <begin position="1"/>
        <end position="27"/>
    </location>
</feature>